<dbReference type="InterPro" id="IPR001867">
    <property type="entry name" value="OmpR/PhoB-type_DNA-bd"/>
</dbReference>
<proteinExistence type="predicted"/>
<feature type="domain" description="Response regulatory" evidence="8">
    <location>
        <begin position="1"/>
        <end position="113"/>
    </location>
</feature>
<evidence type="ECO:0000256" key="6">
    <source>
        <dbReference type="PROSITE-ProRule" id="PRU00169"/>
    </source>
</evidence>
<dbReference type="SUPFAM" id="SSF52172">
    <property type="entry name" value="CheY-like"/>
    <property type="match status" value="1"/>
</dbReference>
<evidence type="ECO:0000256" key="3">
    <source>
        <dbReference type="ARBA" id="ARBA00023015"/>
    </source>
</evidence>
<gene>
    <name evidence="10" type="ORF">MC45_16690</name>
</gene>
<dbReference type="KEGG" id="stax:MC45_16690"/>
<dbReference type="SUPFAM" id="SSF46894">
    <property type="entry name" value="C-terminal effector domain of the bipartite response regulators"/>
    <property type="match status" value="1"/>
</dbReference>
<dbReference type="InterPro" id="IPR036388">
    <property type="entry name" value="WH-like_DNA-bd_sf"/>
</dbReference>
<evidence type="ECO:0000259" key="9">
    <source>
        <dbReference type="PROSITE" id="PS51755"/>
    </source>
</evidence>
<name>A0A097EL87_9SPHN</name>
<dbReference type="GO" id="GO:0005829">
    <property type="term" value="C:cytosol"/>
    <property type="evidence" value="ECO:0007669"/>
    <property type="project" value="TreeGrafter"/>
</dbReference>
<keyword evidence="2" id="KW-0902">Two-component regulatory system</keyword>
<keyword evidence="11" id="KW-1185">Reference proteome</keyword>
<keyword evidence="3" id="KW-0805">Transcription regulation</keyword>
<dbReference type="CDD" id="cd00383">
    <property type="entry name" value="trans_reg_C"/>
    <property type="match status" value="1"/>
</dbReference>
<dbReference type="GO" id="GO:0006355">
    <property type="term" value="P:regulation of DNA-templated transcription"/>
    <property type="evidence" value="ECO:0007669"/>
    <property type="project" value="InterPro"/>
</dbReference>
<sequence length="249" mass="26869">MLVVNRDSQAASVLVAMLCDHGFLAEAVGVTALRNGAGGQDCDLVILDMMVCEDGGLAMLRMLTQRRHCPGVIMLSRHASEVDRIVALEMGADDCVAKPTSPREMLARVRSVVRRRSRTPPVAAVDIGEAGLDRDKRIAVARFAGWTFEVETRTLTSPAGAVVPLTNGEYGMLLRFVAQPRTVQSRERLAVASGKPAGGQRDRTIDVNVSRLRRKLADHTADELIRTVRSGGYLFMPVVACDLATNGGC</sequence>
<evidence type="ECO:0000259" key="8">
    <source>
        <dbReference type="PROSITE" id="PS50110"/>
    </source>
</evidence>
<accession>A0A097EL87</accession>
<dbReference type="InterPro" id="IPR039420">
    <property type="entry name" value="WalR-like"/>
</dbReference>
<dbReference type="EMBL" id="CP009571">
    <property type="protein sequence ID" value="AIT08331.1"/>
    <property type="molecule type" value="Genomic_DNA"/>
</dbReference>
<dbReference type="PANTHER" id="PTHR48111:SF4">
    <property type="entry name" value="DNA-BINDING DUAL TRANSCRIPTIONAL REGULATOR OMPR"/>
    <property type="match status" value="1"/>
</dbReference>
<dbReference type="HOGENOM" id="CLU_000445_30_4_5"/>
<evidence type="ECO:0000313" key="11">
    <source>
        <dbReference type="Proteomes" id="UP000033200"/>
    </source>
</evidence>
<dbReference type="InterPro" id="IPR011006">
    <property type="entry name" value="CheY-like_superfamily"/>
</dbReference>
<feature type="modified residue" description="4-aspartylphosphate" evidence="6">
    <location>
        <position position="48"/>
    </location>
</feature>
<dbReference type="InterPro" id="IPR001789">
    <property type="entry name" value="Sig_transdc_resp-reg_receiver"/>
</dbReference>
<evidence type="ECO:0000256" key="5">
    <source>
        <dbReference type="ARBA" id="ARBA00023163"/>
    </source>
</evidence>
<evidence type="ECO:0000256" key="1">
    <source>
        <dbReference type="ARBA" id="ARBA00022553"/>
    </source>
</evidence>
<evidence type="ECO:0008006" key="12">
    <source>
        <dbReference type="Google" id="ProtNLM"/>
    </source>
</evidence>
<dbReference type="GO" id="GO:0032993">
    <property type="term" value="C:protein-DNA complex"/>
    <property type="evidence" value="ECO:0007669"/>
    <property type="project" value="TreeGrafter"/>
</dbReference>
<dbReference type="AlphaFoldDB" id="A0A097EL87"/>
<keyword evidence="4 7" id="KW-0238">DNA-binding</keyword>
<feature type="domain" description="OmpR/PhoB-type" evidence="9">
    <location>
        <begin position="138"/>
        <end position="237"/>
    </location>
</feature>
<dbReference type="PROSITE" id="PS51755">
    <property type="entry name" value="OMPR_PHOB"/>
    <property type="match status" value="1"/>
</dbReference>
<dbReference type="Gene3D" id="3.40.50.2300">
    <property type="match status" value="1"/>
</dbReference>
<dbReference type="Pfam" id="PF00486">
    <property type="entry name" value="Trans_reg_C"/>
    <property type="match status" value="1"/>
</dbReference>
<dbReference type="eggNOG" id="COG0745">
    <property type="taxonomic scope" value="Bacteria"/>
</dbReference>
<dbReference type="Pfam" id="PF00072">
    <property type="entry name" value="Response_reg"/>
    <property type="match status" value="1"/>
</dbReference>
<dbReference type="SMART" id="SM00448">
    <property type="entry name" value="REC"/>
    <property type="match status" value="1"/>
</dbReference>
<dbReference type="PROSITE" id="PS50110">
    <property type="entry name" value="RESPONSE_REGULATORY"/>
    <property type="match status" value="1"/>
</dbReference>
<dbReference type="Gene3D" id="1.10.10.10">
    <property type="entry name" value="Winged helix-like DNA-binding domain superfamily/Winged helix DNA-binding domain"/>
    <property type="match status" value="1"/>
</dbReference>
<evidence type="ECO:0000256" key="7">
    <source>
        <dbReference type="PROSITE-ProRule" id="PRU01091"/>
    </source>
</evidence>
<dbReference type="InterPro" id="IPR016032">
    <property type="entry name" value="Sig_transdc_resp-reg_C-effctor"/>
</dbReference>
<organism evidence="10 11">
    <name type="scientific">Sphingomonas taxi</name>
    <dbReference type="NCBI Taxonomy" id="1549858"/>
    <lineage>
        <taxon>Bacteria</taxon>
        <taxon>Pseudomonadati</taxon>
        <taxon>Pseudomonadota</taxon>
        <taxon>Alphaproteobacteria</taxon>
        <taxon>Sphingomonadales</taxon>
        <taxon>Sphingomonadaceae</taxon>
        <taxon>Sphingomonas</taxon>
    </lineage>
</organism>
<evidence type="ECO:0000313" key="10">
    <source>
        <dbReference type="EMBL" id="AIT08331.1"/>
    </source>
</evidence>
<dbReference type="GO" id="GO:0000976">
    <property type="term" value="F:transcription cis-regulatory region binding"/>
    <property type="evidence" value="ECO:0007669"/>
    <property type="project" value="TreeGrafter"/>
</dbReference>
<reference evidence="10 11" key="1">
    <citation type="submission" date="2014-09" db="EMBL/GenBank/DDBJ databases">
        <title>Using Illumina technology Improving SMRT sequencing Genome Assembly by RASTools.</title>
        <authorList>
            <person name="Zhou Y."/>
            <person name="Ma T."/>
            <person name="Liu T."/>
        </authorList>
    </citation>
    <scope>NUCLEOTIDE SEQUENCE [LARGE SCALE GENOMIC DNA]</scope>
    <source>
        <strain evidence="10 11">ATCC 55669</strain>
    </source>
</reference>
<dbReference type="Proteomes" id="UP000033200">
    <property type="component" value="Chromosome"/>
</dbReference>
<keyword evidence="1 6" id="KW-0597">Phosphoprotein</keyword>
<evidence type="ECO:0000256" key="2">
    <source>
        <dbReference type="ARBA" id="ARBA00023012"/>
    </source>
</evidence>
<feature type="DNA-binding region" description="OmpR/PhoB-type" evidence="7">
    <location>
        <begin position="138"/>
        <end position="237"/>
    </location>
</feature>
<dbReference type="GO" id="GO:0000156">
    <property type="term" value="F:phosphorelay response regulator activity"/>
    <property type="evidence" value="ECO:0007669"/>
    <property type="project" value="TreeGrafter"/>
</dbReference>
<evidence type="ECO:0000256" key="4">
    <source>
        <dbReference type="ARBA" id="ARBA00023125"/>
    </source>
</evidence>
<keyword evidence="5" id="KW-0804">Transcription</keyword>
<protein>
    <recommendedName>
        <fullName evidence="12">DNA-binding response regulator</fullName>
    </recommendedName>
</protein>
<dbReference type="PANTHER" id="PTHR48111">
    <property type="entry name" value="REGULATOR OF RPOS"/>
    <property type="match status" value="1"/>
</dbReference>
<dbReference type="STRING" id="1549858.MC45_16690"/>
<dbReference type="SMART" id="SM00862">
    <property type="entry name" value="Trans_reg_C"/>
    <property type="match status" value="1"/>
</dbReference>